<keyword evidence="3" id="KW-1185">Reference proteome</keyword>
<comment type="caution">
    <text evidence="2">The sequence shown here is derived from an EMBL/GenBank/DDBJ whole genome shotgun (WGS) entry which is preliminary data.</text>
</comment>
<organism evidence="2 3">
    <name type="scientific">Amycolatopsis thermophila</name>
    <dbReference type="NCBI Taxonomy" id="206084"/>
    <lineage>
        <taxon>Bacteria</taxon>
        <taxon>Bacillati</taxon>
        <taxon>Actinomycetota</taxon>
        <taxon>Actinomycetes</taxon>
        <taxon>Pseudonocardiales</taxon>
        <taxon>Pseudonocardiaceae</taxon>
        <taxon>Amycolatopsis</taxon>
    </lineage>
</organism>
<protein>
    <submittedName>
        <fullName evidence="2">Uncharacterized protein</fullName>
    </submittedName>
</protein>
<accession>A0ABU0EUR1</accession>
<evidence type="ECO:0000256" key="1">
    <source>
        <dbReference type="SAM" id="MobiDB-lite"/>
    </source>
</evidence>
<dbReference type="EMBL" id="JAUSUT010000001">
    <property type="protein sequence ID" value="MDQ0379049.1"/>
    <property type="molecule type" value="Genomic_DNA"/>
</dbReference>
<reference evidence="2 3" key="1">
    <citation type="submission" date="2023-07" db="EMBL/GenBank/DDBJ databases">
        <title>Sequencing the genomes of 1000 actinobacteria strains.</title>
        <authorList>
            <person name="Klenk H.-P."/>
        </authorList>
    </citation>
    <scope>NUCLEOTIDE SEQUENCE [LARGE SCALE GENOMIC DNA]</scope>
    <source>
        <strain evidence="2 3">DSM 45805</strain>
    </source>
</reference>
<gene>
    <name evidence="2" type="ORF">FB470_003043</name>
</gene>
<evidence type="ECO:0000313" key="2">
    <source>
        <dbReference type="EMBL" id="MDQ0379049.1"/>
    </source>
</evidence>
<feature type="region of interest" description="Disordered" evidence="1">
    <location>
        <begin position="1"/>
        <end position="27"/>
    </location>
</feature>
<name>A0ABU0EUR1_9PSEU</name>
<proteinExistence type="predicted"/>
<sequence length="27" mass="2721">MERGVVGESAGPALAARPAVEKPKNEG</sequence>
<evidence type="ECO:0000313" key="3">
    <source>
        <dbReference type="Proteomes" id="UP001229651"/>
    </source>
</evidence>
<dbReference type="Proteomes" id="UP001229651">
    <property type="component" value="Unassembled WGS sequence"/>
</dbReference>